<feature type="region of interest" description="Disordered" evidence="1">
    <location>
        <begin position="264"/>
        <end position="288"/>
    </location>
</feature>
<feature type="region of interest" description="Disordered" evidence="1">
    <location>
        <begin position="305"/>
        <end position="339"/>
    </location>
</feature>
<reference evidence="2 3" key="1">
    <citation type="submission" date="2021-08" db="EMBL/GenBank/DDBJ databases">
        <title>Draft Genome Sequence of Phanerochaete sordida strain YK-624.</title>
        <authorList>
            <person name="Mori T."/>
            <person name="Dohra H."/>
            <person name="Suzuki T."/>
            <person name="Kawagishi H."/>
            <person name="Hirai H."/>
        </authorList>
    </citation>
    <scope>NUCLEOTIDE SEQUENCE [LARGE SCALE GENOMIC DNA]</scope>
    <source>
        <strain evidence="2 3">YK-624</strain>
    </source>
</reference>
<sequence>MVHAAEQGTKMSRVERVLEARRHAATRFRERTPSVPPIVVVAPGSDESDDDTNMNLFRDSVLGSPKSAHGEARPMVLKARLEDESAFLHPHSAVDQRVRTSGRYRSSSITSDPRSCPASPASCNMPSPMVPPGALALQLDAHRSNIDHRYLEIAMEVAEEAARICDSPGPLPTDVPLVFAGINVRTVDVFRSWLLVRYNYRGHTRTLMHEAVTPEVLALDILEHAPEPDISLLGSGIIPIALASPLRAPSPRYPVGALLASPAPDARRARTPPFPVANGPARHQRTRAKKDLTLTLASSPLSATFAPRSPALASAPVRAPPRPHSAQRRATDPMDMAHDARSGKKAGFVVGLLAVGALLGSPSTPSAFRQTPRGGGAPPDPPSPFLNVSSPYMDLPRTPHSASGFAGWYGATRDLPPSSASRYVSPPELHSTSGSYFWLAPSPSSER</sequence>
<name>A0A9P3LF91_9APHY</name>
<evidence type="ECO:0000256" key="1">
    <source>
        <dbReference type="SAM" id="MobiDB-lite"/>
    </source>
</evidence>
<feature type="region of interest" description="Disordered" evidence="1">
    <location>
        <begin position="92"/>
        <end position="122"/>
    </location>
</feature>
<protein>
    <submittedName>
        <fullName evidence="2">Uncharacterized protein</fullName>
    </submittedName>
</protein>
<feature type="compositionally biased region" description="Basic and acidic residues" evidence="1">
    <location>
        <begin position="329"/>
        <end position="339"/>
    </location>
</feature>
<dbReference type="OrthoDB" id="2802742at2759"/>
<feature type="region of interest" description="Disordered" evidence="1">
    <location>
        <begin position="416"/>
        <end position="447"/>
    </location>
</feature>
<dbReference type="AlphaFoldDB" id="A0A9P3LF91"/>
<accession>A0A9P3LF91</accession>
<feature type="region of interest" description="Disordered" evidence="1">
    <location>
        <begin position="361"/>
        <end position="391"/>
    </location>
</feature>
<dbReference type="Proteomes" id="UP000703269">
    <property type="component" value="Unassembled WGS sequence"/>
</dbReference>
<evidence type="ECO:0000313" key="3">
    <source>
        <dbReference type="Proteomes" id="UP000703269"/>
    </source>
</evidence>
<evidence type="ECO:0000313" key="2">
    <source>
        <dbReference type="EMBL" id="GJE92379.1"/>
    </source>
</evidence>
<gene>
    <name evidence="2" type="ORF">PsYK624_085330</name>
</gene>
<organism evidence="2 3">
    <name type="scientific">Phanerochaete sordida</name>
    <dbReference type="NCBI Taxonomy" id="48140"/>
    <lineage>
        <taxon>Eukaryota</taxon>
        <taxon>Fungi</taxon>
        <taxon>Dikarya</taxon>
        <taxon>Basidiomycota</taxon>
        <taxon>Agaricomycotina</taxon>
        <taxon>Agaricomycetes</taxon>
        <taxon>Polyporales</taxon>
        <taxon>Phanerochaetaceae</taxon>
        <taxon>Phanerochaete</taxon>
    </lineage>
</organism>
<keyword evidence="3" id="KW-1185">Reference proteome</keyword>
<proteinExistence type="predicted"/>
<feature type="compositionally biased region" description="Polar residues" evidence="1">
    <location>
        <begin position="103"/>
        <end position="113"/>
    </location>
</feature>
<comment type="caution">
    <text evidence="2">The sequence shown here is derived from an EMBL/GenBank/DDBJ whole genome shotgun (WGS) entry which is preliminary data.</text>
</comment>
<dbReference type="EMBL" id="BPQB01000026">
    <property type="protein sequence ID" value="GJE92379.1"/>
    <property type="molecule type" value="Genomic_DNA"/>
</dbReference>